<evidence type="ECO:0000313" key="12">
    <source>
        <dbReference type="Proteomes" id="UP000264071"/>
    </source>
</evidence>
<name>A0A3D4V7F1_9BACT</name>
<dbReference type="SUPFAM" id="SSF158472">
    <property type="entry name" value="HAMP domain-like"/>
    <property type="match status" value="1"/>
</dbReference>
<evidence type="ECO:0000256" key="6">
    <source>
        <dbReference type="ARBA" id="ARBA00022777"/>
    </source>
</evidence>
<evidence type="ECO:0000259" key="10">
    <source>
        <dbReference type="PROSITE" id="PS50885"/>
    </source>
</evidence>
<feature type="coiled-coil region" evidence="7">
    <location>
        <begin position="388"/>
        <end position="425"/>
    </location>
</feature>
<keyword evidence="5" id="KW-0808">Transferase</keyword>
<dbReference type="GO" id="GO:0016020">
    <property type="term" value="C:membrane"/>
    <property type="evidence" value="ECO:0007669"/>
    <property type="project" value="UniProtKB-SubCell"/>
</dbReference>
<comment type="catalytic activity">
    <reaction evidence="1">
        <text>ATP + protein L-histidine = ADP + protein N-phospho-L-histidine.</text>
        <dbReference type="EC" id="2.7.13.3"/>
    </reaction>
</comment>
<dbReference type="EC" id="2.7.13.3" evidence="3"/>
<dbReference type="Gene3D" id="3.30.565.10">
    <property type="entry name" value="Histidine kinase-like ATPase, C-terminal domain"/>
    <property type="match status" value="1"/>
</dbReference>
<dbReference type="SUPFAM" id="SSF47384">
    <property type="entry name" value="Homodimeric domain of signal transducing histidine kinase"/>
    <property type="match status" value="1"/>
</dbReference>
<dbReference type="SUPFAM" id="SSF55874">
    <property type="entry name" value="ATPase domain of HSP90 chaperone/DNA topoisomerase II/histidine kinase"/>
    <property type="match status" value="1"/>
</dbReference>
<dbReference type="InterPro" id="IPR036890">
    <property type="entry name" value="HATPase_C_sf"/>
</dbReference>
<dbReference type="SMART" id="SM00387">
    <property type="entry name" value="HATPase_c"/>
    <property type="match status" value="1"/>
</dbReference>
<feature type="transmembrane region" description="Helical" evidence="8">
    <location>
        <begin position="324"/>
        <end position="342"/>
    </location>
</feature>
<evidence type="ECO:0000313" key="11">
    <source>
        <dbReference type="EMBL" id="HCT57030.1"/>
    </source>
</evidence>
<keyword evidence="4" id="KW-0597">Phosphoprotein</keyword>
<dbReference type="PANTHER" id="PTHR43065">
    <property type="entry name" value="SENSOR HISTIDINE KINASE"/>
    <property type="match status" value="1"/>
</dbReference>
<dbReference type="Gene3D" id="1.10.287.130">
    <property type="match status" value="1"/>
</dbReference>
<dbReference type="Pfam" id="PF00672">
    <property type="entry name" value="HAMP"/>
    <property type="match status" value="1"/>
</dbReference>
<dbReference type="SMART" id="SM00304">
    <property type="entry name" value="HAMP"/>
    <property type="match status" value="1"/>
</dbReference>
<dbReference type="InterPro" id="IPR004358">
    <property type="entry name" value="Sig_transdc_His_kin-like_C"/>
</dbReference>
<comment type="caution">
    <text evidence="11">The sequence shown here is derived from an EMBL/GenBank/DDBJ whole genome shotgun (WGS) entry which is preliminary data.</text>
</comment>
<dbReference type="EMBL" id="DPIY01000006">
    <property type="protein sequence ID" value="HCT57030.1"/>
    <property type="molecule type" value="Genomic_DNA"/>
</dbReference>
<keyword evidence="8" id="KW-0812">Transmembrane</keyword>
<dbReference type="InterPro" id="IPR003594">
    <property type="entry name" value="HATPase_dom"/>
</dbReference>
<feature type="domain" description="HAMP" evidence="10">
    <location>
        <begin position="343"/>
        <end position="396"/>
    </location>
</feature>
<dbReference type="PRINTS" id="PR00344">
    <property type="entry name" value="BCTRLSENSOR"/>
</dbReference>
<dbReference type="Gene3D" id="6.10.340.10">
    <property type="match status" value="1"/>
</dbReference>
<evidence type="ECO:0000256" key="7">
    <source>
        <dbReference type="SAM" id="Coils"/>
    </source>
</evidence>
<evidence type="ECO:0000256" key="4">
    <source>
        <dbReference type="ARBA" id="ARBA00022553"/>
    </source>
</evidence>
<dbReference type="InterPro" id="IPR036097">
    <property type="entry name" value="HisK_dim/P_sf"/>
</dbReference>
<gene>
    <name evidence="11" type="ORF">DGD08_07415</name>
</gene>
<reference evidence="11 12" key="1">
    <citation type="journal article" date="2018" name="Nat. Biotechnol.">
        <title>A standardized bacterial taxonomy based on genome phylogeny substantially revises the tree of life.</title>
        <authorList>
            <person name="Parks D.H."/>
            <person name="Chuvochina M."/>
            <person name="Waite D.W."/>
            <person name="Rinke C."/>
            <person name="Skarshewski A."/>
            <person name="Chaumeil P.A."/>
            <person name="Hugenholtz P."/>
        </authorList>
    </citation>
    <scope>NUCLEOTIDE SEQUENCE [LARGE SCALE GENOMIC DNA]</scope>
    <source>
        <strain evidence="11">UBA8844</strain>
    </source>
</reference>
<evidence type="ECO:0000256" key="1">
    <source>
        <dbReference type="ARBA" id="ARBA00000085"/>
    </source>
</evidence>
<evidence type="ECO:0000256" key="2">
    <source>
        <dbReference type="ARBA" id="ARBA00004370"/>
    </source>
</evidence>
<dbReference type="Pfam" id="PF02518">
    <property type="entry name" value="HATPase_c"/>
    <property type="match status" value="1"/>
</dbReference>
<feature type="transmembrane region" description="Helical" evidence="8">
    <location>
        <begin position="35"/>
        <end position="56"/>
    </location>
</feature>
<dbReference type="PROSITE" id="PS50109">
    <property type="entry name" value="HIS_KIN"/>
    <property type="match status" value="1"/>
</dbReference>
<dbReference type="PROSITE" id="PS50885">
    <property type="entry name" value="HAMP"/>
    <property type="match status" value="1"/>
</dbReference>
<dbReference type="GO" id="GO:0000155">
    <property type="term" value="F:phosphorelay sensor kinase activity"/>
    <property type="evidence" value="ECO:0007669"/>
    <property type="project" value="InterPro"/>
</dbReference>
<protein>
    <recommendedName>
        <fullName evidence="3">histidine kinase</fullName>
        <ecNumber evidence="3">2.7.13.3</ecNumber>
    </recommendedName>
</protein>
<dbReference type="Proteomes" id="UP000264071">
    <property type="component" value="Unassembled WGS sequence"/>
</dbReference>
<evidence type="ECO:0000259" key="9">
    <source>
        <dbReference type="PROSITE" id="PS50109"/>
    </source>
</evidence>
<organism evidence="11 12">
    <name type="scientific">Gemmatimonas aurantiaca</name>
    <dbReference type="NCBI Taxonomy" id="173480"/>
    <lineage>
        <taxon>Bacteria</taxon>
        <taxon>Pseudomonadati</taxon>
        <taxon>Gemmatimonadota</taxon>
        <taxon>Gemmatimonadia</taxon>
        <taxon>Gemmatimonadales</taxon>
        <taxon>Gemmatimonadaceae</taxon>
        <taxon>Gemmatimonas</taxon>
    </lineage>
</organism>
<feature type="domain" description="Histidine kinase" evidence="9">
    <location>
        <begin position="434"/>
        <end position="659"/>
    </location>
</feature>
<dbReference type="AlphaFoldDB" id="A0A3D4V7F1"/>
<dbReference type="PANTHER" id="PTHR43065:SF42">
    <property type="entry name" value="TWO-COMPONENT SENSOR PPRA"/>
    <property type="match status" value="1"/>
</dbReference>
<dbReference type="InterPro" id="IPR003660">
    <property type="entry name" value="HAMP_dom"/>
</dbReference>
<dbReference type="InterPro" id="IPR005467">
    <property type="entry name" value="His_kinase_dom"/>
</dbReference>
<keyword evidence="7" id="KW-0175">Coiled coil</keyword>
<evidence type="ECO:0000256" key="5">
    <source>
        <dbReference type="ARBA" id="ARBA00022679"/>
    </source>
</evidence>
<keyword evidence="6 11" id="KW-0418">Kinase</keyword>
<comment type="subcellular location">
    <subcellularLocation>
        <location evidence="2">Membrane</location>
    </subcellularLocation>
</comment>
<accession>A0A3D4V7F1</accession>
<evidence type="ECO:0000256" key="3">
    <source>
        <dbReference type="ARBA" id="ARBA00012438"/>
    </source>
</evidence>
<keyword evidence="8" id="KW-1133">Transmembrane helix</keyword>
<keyword evidence="8" id="KW-0472">Membrane</keyword>
<evidence type="ECO:0000256" key="8">
    <source>
        <dbReference type="SAM" id="Phobius"/>
    </source>
</evidence>
<proteinExistence type="predicted"/>
<sequence length="677" mass="73870">MISGLSDRQILPNKSYRLFTPPMTAASSIAPRRQLVARATALLFSVAAFSLVVVTWRSHGVVSGLLQDRISSDLAAHVIAIAGNVDAVITARLNDVQVAALNPAVVAVVAVVAVAAGDEKALPDARIALEALRQQDPAQFIGITLTDRSRRLAIAIGAPIPQVLDTMPADVLPQIITHTDTMWVTREIAYRVAVRDSAGNHIGALTWREHTRFLSDVLGEYARTAPVGTTLRVRWQNGRIIAAWPLPVRTIPVDNLSWTTGDQPGSRAQRWRRSVRERLLQMRDTGVRLRESAVNLRDDQWYIGMLVPEHVLVGPTRAQTRNTLTFSALMLAFMGAIIFVASRRVTRRITVLDGVVQKIAADPQSARVPTTGTQDELTHLGVNINTMADTIDQLVTRLENRGRELEQELDHRSRLEEQLAATRRLDSLGHLAGTVAHDFNNVLSIVATASESASDAVPESHEMQAELRVILLAAQRGREITKRLLSVARHGTNEVEVFDANACLVEHRSLFRRLLPMSIKFELVQDDRSLLIRTDRTQLLQAIFNLLSNARDAMASASGAVRLSTTIISTLPPHFVGGAPPIRSRSYVAISVQDSGSGMTPETIDRLGQLFFTTKAATVGNGLGIASVITMLRAFGGALAVQSTLGQGTEFSLILPLIEYPNTATPSVNPHPDMRLD</sequence>
<dbReference type="CDD" id="cd06225">
    <property type="entry name" value="HAMP"/>
    <property type="match status" value="1"/>
</dbReference>